<dbReference type="AlphaFoldDB" id="A0A8T0HDR1"/>
<reference evidence="2 3" key="1">
    <citation type="submission" date="2020-06" db="EMBL/GenBank/DDBJ databases">
        <title>WGS assembly of Ceratodon purpureus strain R40.</title>
        <authorList>
            <person name="Carey S.B."/>
            <person name="Jenkins J."/>
            <person name="Shu S."/>
            <person name="Lovell J.T."/>
            <person name="Sreedasyam A."/>
            <person name="Maumus F."/>
            <person name="Tiley G.P."/>
            <person name="Fernandez-Pozo N."/>
            <person name="Barry K."/>
            <person name="Chen C."/>
            <person name="Wang M."/>
            <person name="Lipzen A."/>
            <person name="Daum C."/>
            <person name="Saski C.A."/>
            <person name="Payton A.C."/>
            <person name="Mcbreen J.C."/>
            <person name="Conrad R.E."/>
            <person name="Kollar L.M."/>
            <person name="Olsson S."/>
            <person name="Huttunen S."/>
            <person name="Landis J.B."/>
            <person name="Wickett N.J."/>
            <person name="Johnson M.G."/>
            <person name="Rensing S.A."/>
            <person name="Grimwood J."/>
            <person name="Schmutz J."/>
            <person name="Mcdaniel S.F."/>
        </authorList>
    </citation>
    <scope>NUCLEOTIDE SEQUENCE [LARGE SCALE GENOMIC DNA]</scope>
    <source>
        <strain evidence="2 3">R40</strain>
    </source>
</reference>
<evidence type="ECO:0000313" key="3">
    <source>
        <dbReference type="Proteomes" id="UP000822688"/>
    </source>
</evidence>
<feature type="region of interest" description="Disordered" evidence="1">
    <location>
        <begin position="25"/>
        <end position="47"/>
    </location>
</feature>
<evidence type="ECO:0000256" key="1">
    <source>
        <dbReference type="SAM" id="MobiDB-lite"/>
    </source>
</evidence>
<feature type="compositionally biased region" description="Basic and acidic residues" evidence="1">
    <location>
        <begin position="34"/>
        <end position="47"/>
    </location>
</feature>
<organism evidence="2 3">
    <name type="scientific">Ceratodon purpureus</name>
    <name type="common">Fire moss</name>
    <name type="synonym">Dicranum purpureum</name>
    <dbReference type="NCBI Taxonomy" id="3225"/>
    <lineage>
        <taxon>Eukaryota</taxon>
        <taxon>Viridiplantae</taxon>
        <taxon>Streptophyta</taxon>
        <taxon>Embryophyta</taxon>
        <taxon>Bryophyta</taxon>
        <taxon>Bryophytina</taxon>
        <taxon>Bryopsida</taxon>
        <taxon>Dicranidae</taxon>
        <taxon>Pseudoditrichales</taxon>
        <taxon>Ditrichaceae</taxon>
        <taxon>Ceratodon</taxon>
    </lineage>
</organism>
<accession>A0A8T0HDR1</accession>
<evidence type="ECO:0000313" key="2">
    <source>
        <dbReference type="EMBL" id="KAG0569901.1"/>
    </source>
</evidence>
<dbReference type="Proteomes" id="UP000822688">
    <property type="component" value="Chromosome 6"/>
</dbReference>
<sequence>MEVCKSKPAPIDLTLCISNGARSPTSEITGDSFPPREEYGAKDGSSDTAEYAEKVEAMLSTAIMQQEDIWNLLMLSVSEGLAYHPDSDGMSTVAKISPEYFFTMKGKLENSINWCSLAQSRLKRIISPDPKRLTPSLQKYRPRIVDESELNC</sequence>
<comment type="caution">
    <text evidence="2">The sequence shown here is derived from an EMBL/GenBank/DDBJ whole genome shotgun (WGS) entry which is preliminary data.</text>
</comment>
<keyword evidence="3" id="KW-1185">Reference proteome</keyword>
<name>A0A8T0HDR1_CERPU</name>
<gene>
    <name evidence="2" type="ORF">KC19_6G124500</name>
</gene>
<dbReference type="EMBL" id="CM026427">
    <property type="protein sequence ID" value="KAG0569901.1"/>
    <property type="molecule type" value="Genomic_DNA"/>
</dbReference>
<protein>
    <submittedName>
        <fullName evidence="2">Uncharacterized protein</fullName>
    </submittedName>
</protein>
<proteinExistence type="predicted"/>